<evidence type="ECO:0008006" key="5">
    <source>
        <dbReference type="Google" id="ProtNLM"/>
    </source>
</evidence>
<feature type="domain" description="F-box" evidence="1">
    <location>
        <begin position="13"/>
        <end position="48"/>
    </location>
</feature>
<accession>A0A2G5TWY1</accession>
<dbReference type="Pfam" id="PF07735">
    <property type="entry name" value="FBA_2"/>
    <property type="match status" value="1"/>
</dbReference>
<gene>
    <name evidence="3" type="primary">Cnig_chr_IV.g12337</name>
    <name evidence="3" type="ORF">B9Z55_012337</name>
</gene>
<dbReference type="EMBL" id="PDUG01000004">
    <property type="protein sequence ID" value="PIC31743.1"/>
    <property type="molecule type" value="Genomic_DNA"/>
</dbReference>
<dbReference type="PANTHER" id="PTHR21503">
    <property type="entry name" value="F-BOX-CONTAINING HYPOTHETICAL PROTEIN C.ELEGANS"/>
    <property type="match status" value="1"/>
</dbReference>
<dbReference type="AlphaFoldDB" id="A0A2G5TWY1"/>
<sequence length="348" mass="40324">MPILSKPKNQFPLLKLHSVVLFNCIEHLDILEVILFSHLSKRAKKIAKIIRWSPLYIRWTSQGGPQICLRSSTDPGREYVIDYMKDEKPSEYPCFQSRLIGPQVDRFLFLKNDGNAIEGMKKMVEHICEVFRSPIRTIEIAEELLEWIITFQPIIRFVWICDDVITSVKSLNRIFKSLKATDYFQLGSLAIEGKFHYTEPIPFPSISIRNSYWFTLPLILNGNNSIILLDGSELTPKDINTILREWQMGFKLRNLEYLKIETFTRLDATIYVNQLFESLNLIVGIENDGRPTTIKVGDKLISPMPHEGIIFNITRSDGAILSISGRYEELEDNKIKLFLSLQVWRKQA</sequence>
<evidence type="ECO:0000313" key="4">
    <source>
        <dbReference type="Proteomes" id="UP000230233"/>
    </source>
</evidence>
<organism evidence="3 4">
    <name type="scientific">Caenorhabditis nigoni</name>
    <dbReference type="NCBI Taxonomy" id="1611254"/>
    <lineage>
        <taxon>Eukaryota</taxon>
        <taxon>Metazoa</taxon>
        <taxon>Ecdysozoa</taxon>
        <taxon>Nematoda</taxon>
        <taxon>Chromadorea</taxon>
        <taxon>Rhabditida</taxon>
        <taxon>Rhabditina</taxon>
        <taxon>Rhabditomorpha</taxon>
        <taxon>Rhabditoidea</taxon>
        <taxon>Rhabditidae</taxon>
        <taxon>Peloderinae</taxon>
        <taxon>Caenorhabditis</taxon>
    </lineage>
</organism>
<protein>
    <recommendedName>
        <fullName evidence="5">F-box associated domain-containing protein</fullName>
    </recommendedName>
</protein>
<name>A0A2G5TWY1_9PELO</name>
<dbReference type="Proteomes" id="UP000230233">
    <property type="component" value="Chromosome IV"/>
</dbReference>
<dbReference type="InterPro" id="IPR001810">
    <property type="entry name" value="F-box_dom"/>
</dbReference>
<evidence type="ECO:0000313" key="3">
    <source>
        <dbReference type="EMBL" id="PIC31743.1"/>
    </source>
</evidence>
<proteinExistence type="predicted"/>
<dbReference type="InterPro" id="IPR012885">
    <property type="entry name" value="F-box_Sdz-33"/>
</dbReference>
<dbReference type="PANTHER" id="PTHR21503:SF8">
    <property type="entry name" value="F-BOX ASSOCIATED DOMAIN-CONTAINING PROTEIN-RELATED"/>
    <property type="match status" value="1"/>
</dbReference>
<evidence type="ECO:0000259" key="2">
    <source>
        <dbReference type="Pfam" id="PF07735"/>
    </source>
</evidence>
<reference evidence="4" key="1">
    <citation type="submission" date="2017-10" db="EMBL/GenBank/DDBJ databases">
        <title>Rapid genome shrinkage in a self-fertile nematode reveals novel sperm competition proteins.</title>
        <authorList>
            <person name="Yin D."/>
            <person name="Schwarz E.M."/>
            <person name="Thomas C.G."/>
            <person name="Felde R.L."/>
            <person name="Korf I.F."/>
            <person name="Cutter A.D."/>
            <person name="Schartner C.M."/>
            <person name="Ralston E.J."/>
            <person name="Meyer B.J."/>
            <person name="Haag E.S."/>
        </authorList>
    </citation>
    <scope>NUCLEOTIDE SEQUENCE [LARGE SCALE GENOMIC DNA]</scope>
    <source>
        <strain evidence="4">JU1422</strain>
    </source>
</reference>
<comment type="caution">
    <text evidence="3">The sequence shown here is derived from an EMBL/GenBank/DDBJ whole genome shotgun (WGS) entry which is preliminary data.</text>
</comment>
<feature type="domain" description="Sdz-33 F-box" evidence="2">
    <location>
        <begin position="203"/>
        <end position="260"/>
    </location>
</feature>
<keyword evidence="4" id="KW-1185">Reference proteome</keyword>
<evidence type="ECO:0000259" key="1">
    <source>
        <dbReference type="Pfam" id="PF00646"/>
    </source>
</evidence>
<dbReference type="Pfam" id="PF00646">
    <property type="entry name" value="F-box"/>
    <property type="match status" value="1"/>
</dbReference>